<keyword evidence="2" id="KW-1185">Reference proteome</keyword>
<dbReference type="Pfam" id="PF13365">
    <property type="entry name" value="Trypsin_2"/>
    <property type="match status" value="1"/>
</dbReference>
<proteinExistence type="predicted"/>
<organism evidence="1 2">
    <name type="scientific">Dyadobacter psychrophilus</name>
    <dbReference type="NCBI Taxonomy" id="651661"/>
    <lineage>
        <taxon>Bacteria</taxon>
        <taxon>Pseudomonadati</taxon>
        <taxon>Bacteroidota</taxon>
        <taxon>Cytophagia</taxon>
        <taxon>Cytophagales</taxon>
        <taxon>Spirosomataceae</taxon>
        <taxon>Dyadobacter</taxon>
    </lineage>
</organism>
<name>A0A1T5BYF2_9BACT</name>
<dbReference type="SUPFAM" id="SSF50494">
    <property type="entry name" value="Trypsin-like serine proteases"/>
    <property type="match status" value="1"/>
</dbReference>
<reference evidence="2" key="1">
    <citation type="submission" date="2017-02" db="EMBL/GenBank/DDBJ databases">
        <authorList>
            <person name="Varghese N."/>
            <person name="Submissions S."/>
        </authorList>
    </citation>
    <scope>NUCLEOTIDE SEQUENCE [LARGE SCALE GENOMIC DNA]</scope>
    <source>
        <strain evidence="2">DSM 22270</strain>
    </source>
</reference>
<dbReference type="InterPro" id="IPR009003">
    <property type="entry name" value="Peptidase_S1_PA"/>
</dbReference>
<dbReference type="EMBL" id="FUZA01000001">
    <property type="protein sequence ID" value="SKB52194.1"/>
    <property type="molecule type" value="Genomic_DNA"/>
</dbReference>
<dbReference type="Gene3D" id="2.40.10.10">
    <property type="entry name" value="Trypsin-like serine proteases"/>
    <property type="match status" value="1"/>
</dbReference>
<protein>
    <submittedName>
        <fullName evidence="1">Trypsin-like peptidase domain-containing protein</fullName>
    </submittedName>
</protein>
<dbReference type="STRING" id="651661.SAMN05660293_00718"/>
<dbReference type="AlphaFoldDB" id="A0A1T5BYF2"/>
<dbReference type="OrthoDB" id="1522627at2"/>
<sequence>MKSVISIAVYLYLGLTYSFAQTISASARDLLSDNVVEIRANNADRTFNEVGSGFVAGRSGDTIFIITAAHVVEKSSEVKVRFSQNRYDGEADVLKQNIFLDVAVLRIVCPGRSWRPFLYVREPKGGKAVYILSVRSERSAVDLGGAAILTSVDKEQLMSKVGAQHGDSGTPLFSGDAMVGMVFKSPGLARPAMMLKSMLENWGIPWGLPEASPDLHPTKPQPPTTKVPIIPIRSIRDSKTQELITPLYDNDGSSEKKIVDGGAYSYIISFGEKRMIDQVRLYYPAHIDEDLPSFATLFFPGSNKRIKLKSYKAPVIESNIHGHWIIFNLRQVFFEEKVHLEFALAQYSDGKVFPFTFYEIQFRGPNNN</sequence>
<dbReference type="RefSeq" id="WP_082213271.1">
    <property type="nucleotide sequence ID" value="NZ_FUZA01000001.1"/>
</dbReference>
<accession>A0A1T5BYF2</accession>
<evidence type="ECO:0000313" key="2">
    <source>
        <dbReference type="Proteomes" id="UP000190897"/>
    </source>
</evidence>
<evidence type="ECO:0000313" key="1">
    <source>
        <dbReference type="EMBL" id="SKB52194.1"/>
    </source>
</evidence>
<dbReference type="Proteomes" id="UP000190897">
    <property type="component" value="Unassembled WGS sequence"/>
</dbReference>
<gene>
    <name evidence="1" type="ORF">SAMN05660293_00718</name>
</gene>
<dbReference type="InterPro" id="IPR043504">
    <property type="entry name" value="Peptidase_S1_PA_chymotrypsin"/>
</dbReference>